<keyword evidence="3" id="KW-1185">Reference proteome</keyword>
<dbReference type="InParanoid" id="A0A0H2R7Y8"/>
<feature type="chain" id="PRO_5005201743" evidence="1">
    <location>
        <begin position="22"/>
        <end position="134"/>
    </location>
</feature>
<keyword evidence="1" id="KW-0732">Signal</keyword>
<gene>
    <name evidence="2" type="ORF">SCHPADRAFT_910903</name>
</gene>
<feature type="signal peptide" evidence="1">
    <location>
        <begin position="1"/>
        <end position="21"/>
    </location>
</feature>
<name>A0A0H2R7Y8_9AGAM</name>
<accession>A0A0H2R7Y8</accession>
<evidence type="ECO:0000256" key="1">
    <source>
        <dbReference type="SAM" id="SignalP"/>
    </source>
</evidence>
<dbReference type="AlphaFoldDB" id="A0A0H2R7Y8"/>
<sequence>MSKPLSLVLVLFALLFALVGAMPLDLSARDVFVPKILYPHAGTVWKAGNHHNVTWDTSDAPVNITNTQGMVVFAKNGLMFTNQTGGLDDPLASGFSILLGRIEIQVPEVAPGDDYQVVLFGDSGNFSPKFTITN</sequence>
<evidence type="ECO:0000313" key="3">
    <source>
        <dbReference type="Proteomes" id="UP000053477"/>
    </source>
</evidence>
<evidence type="ECO:0000313" key="2">
    <source>
        <dbReference type="EMBL" id="KLO05623.1"/>
    </source>
</evidence>
<reference evidence="2 3" key="1">
    <citation type="submission" date="2015-04" db="EMBL/GenBank/DDBJ databases">
        <title>Complete genome sequence of Schizopora paradoxa KUC8140, a cosmopolitan wood degrader in East Asia.</title>
        <authorList>
            <consortium name="DOE Joint Genome Institute"/>
            <person name="Min B."/>
            <person name="Park H."/>
            <person name="Jang Y."/>
            <person name="Kim J.-J."/>
            <person name="Kim K.H."/>
            <person name="Pangilinan J."/>
            <person name="Lipzen A."/>
            <person name="Riley R."/>
            <person name="Grigoriev I.V."/>
            <person name="Spatafora J.W."/>
            <person name="Choi I.-G."/>
        </authorList>
    </citation>
    <scope>NUCLEOTIDE SEQUENCE [LARGE SCALE GENOMIC DNA]</scope>
    <source>
        <strain evidence="2 3">KUC8140</strain>
    </source>
</reference>
<organism evidence="2 3">
    <name type="scientific">Schizopora paradoxa</name>
    <dbReference type="NCBI Taxonomy" id="27342"/>
    <lineage>
        <taxon>Eukaryota</taxon>
        <taxon>Fungi</taxon>
        <taxon>Dikarya</taxon>
        <taxon>Basidiomycota</taxon>
        <taxon>Agaricomycotina</taxon>
        <taxon>Agaricomycetes</taxon>
        <taxon>Hymenochaetales</taxon>
        <taxon>Schizoporaceae</taxon>
        <taxon>Schizopora</taxon>
    </lineage>
</organism>
<dbReference type="OrthoDB" id="2317741at2759"/>
<dbReference type="EMBL" id="KQ086283">
    <property type="protein sequence ID" value="KLO05623.1"/>
    <property type="molecule type" value="Genomic_DNA"/>
</dbReference>
<dbReference type="Proteomes" id="UP000053477">
    <property type="component" value="Unassembled WGS sequence"/>
</dbReference>
<protein>
    <submittedName>
        <fullName evidence="2">Uncharacterized protein</fullName>
    </submittedName>
</protein>
<proteinExistence type="predicted"/>